<name>A0ABY2UHU4_9GAMM</name>
<dbReference type="Gene3D" id="1.10.390.30">
    <property type="entry name" value="Peptidase M60, enhancin-like domain 3"/>
    <property type="match status" value="1"/>
</dbReference>
<dbReference type="Proteomes" id="UP000306791">
    <property type="component" value="Unassembled WGS sequence"/>
</dbReference>
<evidence type="ECO:0000313" key="5">
    <source>
        <dbReference type="Proteomes" id="UP000306791"/>
    </source>
</evidence>
<evidence type="ECO:0000256" key="1">
    <source>
        <dbReference type="SAM" id="MobiDB-lite"/>
    </source>
</evidence>
<dbReference type="Gene3D" id="2.60.40.10">
    <property type="entry name" value="Immunoglobulins"/>
    <property type="match status" value="1"/>
</dbReference>
<organism evidence="4 5">
    <name type="scientific">Microbulbifer harenosus</name>
    <dbReference type="NCBI Taxonomy" id="2576840"/>
    <lineage>
        <taxon>Bacteria</taxon>
        <taxon>Pseudomonadati</taxon>
        <taxon>Pseudomonadota</taxon>
        <taxon>Gammaproteobacteria</taxon>
        <taxon>Cellvibrionales</taxon>
        <taxon>Microbulbiferaceae</taxon>
        <taxon>Microbulbifer</taxon>
    </lineage>
</organism>
<dbReference type="InterPro" id="IPR013783">
    <property type="entry name" value="Ig-like_fold"/>
</dbReference>
<dbReference type="PROSITE" id="PS51723">
    <property type="entry name" value="PEPTIDASE_M60"/>
    <property type="match status" value="1"/>
</dbReference>
<feature type="compositionally biased region" description="Gly residues" evidence="1">
    <location>
        <begin position="42"/>
        <end position="54"/>
    </location>
</feature>
<dbReference type="NCBIfam" id="NF038322">
    <property type="entry name" value="ImpA_fam_HExGH"/>
    <property type="match status" value="1"/>
</dbReference>
<dbReference type="InterPro" id="IPR042279">
    <property type="entry name" value="Pep_M60_3"/>
</dbReference>
<reference evidence="4 5" key="1">
    <citation type="submission" date="2019-05" db="EMBL/GenBank/DDBJ databases">
        <title>Microbulbifer harenosus sp. nov., an alginate-degrading bacterium isolated from coastal sand.</title>
        <authorList>
            <person name="Huang H."/>
            <person name="Mo K."/>
            <person name="Bao S."/>
        </authorList>
    </citation>
    <scope>NUCLEOTIDE SEQUENCE [LARGE SCALE GENOMIC DNA]</scope>
    <source>
        <strain evidence="4 5">HB161719</strain>
    </source>
</reference>
<gene>
    <name evidence="4" type="ORF">FDY93_10770</name>
</gene>
<evidence type="ECO:0000259" key="3">
    <source>
        <dbReference type="PROSITE" id="PS51723"/>
    </source>
</evidence>
<accession>A0ABY2UHU4</accession>
<dbReference type="Pfam" id="PF22352">
    <property type="entry name" value="K319L-like_PKD"/>
    <property type="match status" value="1"/>
</dbReference>
<keyword evidence="2" id="KW-0732">Signal</keyword>
<keyword evidence="5" id="KW-1185">Reference proteome</keyword>
<dbReference type="InterPro" id="IPR040711">
    <property type="entry name" value="IMPa_N_2"/>
</dbReference>
<dbReference type="SMART" id="SM01276">
    <property type="entry name" value="M60-like"/>
    <property type="match status" value="1"/>
</dbReference>
<dbReference type="InterPro" id="IPR031161">
    <property type="entry name" value="Peptidase_M60_dom"/>
</dbReference>
<feature type="region of interest" description="Disordered" evidence="1">
    <location>
        <begin position="24"/>
        <end position="64"/>
    </location>
</feature>
<comment type="caution">
    <text evidence="4">The sequence shown here is derived from an EMBL/GenBank/DDBJ whole genome shotgun (WGS) entry which is preliminary data.</text>
</comment>
<dbReference type="EMBL" id="VANI01000010">
    <property type="protein sequence ID" value="TLM77399.1"/>
    <property type="molecule type" value="Genomic_DNA"/>
</dbReference>
<dbReference type="Pfam" id="PF18650">
    <property type="entry name" value="IMPa_N_2"/>
    <property type="match status" value="1"/>
</dbReference>
<evidence type="ECO:0000256" key="2">
    <source>
        <dbReference type="SAM" id="SignalP"/>
    </source>
</evidence>
<feature type="chain" id="PRO_5046485738" description="Peptidase M60 domain-containing protein" evidence="2">
    <location>
        <begin position="24"/>
        <end position="1010"/>
    </location>
</feature>
<feature type="compositionally biased region" description="Low complexity" evidence="1">
    <location>
        <begin position="28"/>
        <end position="37"/>
    </location>
</feature>
<protein>
    <recommendedName>
        <fullName evidence="3">Peptidase M60 domain-containing protein</fullName>
    </recommendedName>
</protein>
<dbReference type="InterPro" id="IPR041549">
    <property type="entry name" value="IMPa_helical"/>
</dbReference>
<evidence type="ECO:0000313" key="4">
    <source>
        <dbReference type="EMBL" id="TLM77399.1"/>
    </source>
</evidence>
<feature type="domain" description="Peptidase M60" evidence="3">
    <location>
        <begin position="557"/>
        <end position="890"/>
    </location>
</feature>
<sequence length="1010" mass="109100">MLTHHIKKSFLIFALLVLVGCGGGGGSSDDASPGDSVETPGNDGGDNGGGGGGDDSNPSPLSVDLPEQITQYNDQALRLSGSATGDGPLSYQWQQVSGPSVTFATPNAAATDVTYAPSMQTETFEFRLTASNASDSDSDTITVTLKDRIAEAVHTGDPTLLPADASKLEQRILDRVAERQQSIAALHEEIFGADAVVFDPGRNSRYFSLDSLGDVLQVVVGNKGNTFVTATDKDQYRTVAIGDNVIVELDGGGHAAFAQPMVNLLDWLLAPKGVALSNQGTVNIALMQMSSSNMNASERWLQAQNPNVAITRCTVEAELAGCLNGAHLIITGAADTAMAEASVSAALAQAVANQQSLLYVHTNSWNSTALTNPILHFFEVQTESPGGAGNYFSEDAANWTSATDMRASHSTLTGVARLVGRFKDNSFSFQISQCANEDNNCSNLPAYDSEFRTIANTLRGIPLRFDQRAVDIFAVTGKYHLEKLLILLADKYRETVDFPMWKDQTPTVDFLKSYFADGMVYTTRAHNPGQPDLGSFSRSDFSHITPADKTVAITSRRPFRAAGVYALPGQTFTVTRTDNNSGVAASVFINTQRDGSTRHMYPSTSGNTWGYVRPKFLQSQRIPINAGETLVLTSPYGGPVQIGFADKGTAMTFVFENVGLHPFWKTGGDDAAFAAALGSDQYDWAEIATDYFEIHSLGSRMANTLADDSRWDTPSELERYLTKYHHNYFRILTGVQGEDIDAMPEIHDFATGNGFTLSTWDQVHHGNMDQSACGAGCSGNPYDATWDFSILGHGDLHEVGHTVESGRFKFNGFEGHATTNFYSYYAKSRAQDEDGVAANCQSLPFDTISADIQASRSEPDPAAYMAARGYSGWNYGVALIIEMMMHAEEEGALADGWNLIPRLHILERTFNAAKGNDTDWAAGKGALGFGSYTRTQANAIDNNDWLLITASRATGLDYRPYFDLIGQGYSAEADAQVASFDYEAVDRAFYMPANNSGYCDALAGHAKQVY</sequence>
<dbReference type="PROSITE" id="PS51257">
    <property type="entry name" value="PROKAR_LIPOPROTEIN"/>
    <property type="match status" value="1"/>
</dbReference>
<proteinExistence type="predicted"/>
<feature type="signal peptide" evidence="2">
    <location>
        <begin position="1"/>
        <end position="23"/>
    </location>
</feature>
<dbReference type="Pfam" id="PF18642">
    <property type="entry name" value="IMPa_helical"/>
    <property type="match status" value="1"/>
</dbReference>
<dbReference type="RefSeq" id="WP_138235739.1">
    <property type="nucleotide sequence ID" value="NZ_CP185860.1"/>
</dbReference>